<evidence type="ECO:0000313" key="1">
    <source>
        <dbReference type="EMBL" id="EMA31352.1"/>
    </source>
</evidence>
<protein>
    <submittedName>
        <fullName evidence="1">DNA polymerase I</fullName>
        <ecNumber evidence="1">2.7.7.7</ecNumber>
    </submittedName>
</protein>
<dbReference type="EC" id="2.7.7.7" evidence="1"/>
<dbReference type="InterPro" id="IPR023211">
    <property type="entry name" value="DNA_pol_palm_dom_sf"/>
</dbReference>
<evidence type="ECO:0000313" key="2">
    <source>
        <dbReference type="Proteomes" id="UP000011524"/>
    </source>
</evidence>
<proteinExistence type="predicted"/>
<gene>
    <name evidence="1" type="ORF">C444_08330</name>
</gene>
<dbReference type="AlphaFoldDB" id="M0LCR1"/>
<sequence>MWTHHNANHGGFIFAPEVGLHENVHELDLTSLYPTLFIRGASRQTLS</sequence>
<comment type="caution">
    <text evidence="1">The sequence shown here is derived from an EMBL/GenBank/DDBJ whole genome shotgun (WGS) entry which is preliminary data.</text>
</comment>
<reference evidence="1 2" key="1">
    <citation type="journal article" date="2014" name="PLoS Genet.">
        <title>Phylogenetically driven sequencing of extremely halophilic archaea reveals strategies for static and dynamic osmo-response.</title>
        <authorList>
            <person name="Becker E.A."/>
            <person name="Seitzer P.M."/>
            <person name="Tritt A."/>
            <person name="Larsen D."/>
            <person name="Krusor M."/>
            <person name="Yao A.I."/>
            <person name="Wu D."/>
            <person name="Madern D."/>
            <person name="Eisen J.A."/>
            <person name="Darling A.E."/>
            <person name="Facciotti M.T."/>
        </authorList>
    </citation>
    <scope>NUCLEOTIDE SEQUENCE [LARGE SCALE GENOMIC DNA]</scope>
    <source>
        <strain evidence="2">ATCC 49778 / DSM 6131 / JCM 7785 / NBRC 101032 / NCIMB 13157 / TR-1</strain>
    </source>
</reference>
<name>M0LCR1_HALJT</name>
<dbReference type="SUPFAM" id="SSF56672">
    <property type="entry name" value="DNA/RNA polymerases"/>
    <property type="match status" value="1"/>
</dbReference>
<keyword evidence="1" id="KW-0808">Transferase</keyword>
<dbReference type="Gene3D" id="3.90.1600.10">
    <property type="entry name" value="Palm domain of DNA polymerase"/>
    <property type="match status" value="1"/>
</dbReference>
<organism evidence="1 2">
    <name type="scientific">Haloarcula japonica (strain ATCC 49778 / DSM 6131 / JCM 7785 / NBRC 101032 / NCIMB 13157 / TR-1)</name>
    <dbReference type="NCBI Taxonomy" id="1227453"/>
    <lineage>
        <taxon>Archaea</taxon>
        <taxon>Methanobacteriati</taxon>
        <taxon>Methanobacteriota</taxon>
        <taxon>Stenosarchaea group</taxon>
        <taxon>Halobacteria</taxon>
        <taxon>Halobacteriales</taxon>
        <taxon>Haloarculaceae</taxon>
        <taxon>Haloarcula</taxon>
    </lineage>
</organism>
<dbReference type="InterPro" id="IPR043502">
    <property type="entry name" value="DNA/RNA_pol_sf"/>
</dbReference>
<dbReference type="eggNOG" id="arCOG00329">
    <property type="taxonomic scope" value="Archaea"/>
</dbReference>
<dbReference type="GO" id="GO:0003887">
    <property type="term" value="F:DNA-directed DNA polymerase activity"/>
    <property type="evidence" value="ECO:0007669"/>
    <property type="project" value="UniProtKB-EC"/>
</dbReference>
<accession>M0LCR1</accession>
<keyword evidence="1" id="KW-0548">Nucleotidyltransferase</keyword>
<dbReference type="EMBL" id="AOLY01000021">
    <property type="protein sequence ID" value="EMA31352.1"/>
    <property type="molecule type" value="Genomic_DNA"/>
</dbReference>
<dbReference type="Proteomes" id="UP000011524">
    <property type="component" value="Unassembled WGS sequence"/>
</dbReference>
<dbReference type="PATRIC" id="fig|1227453.3.peg.1645"/>
<keyword evidence="2" id="KW-1185">Reference proteome</keyword>